<protein>
    <submittedName>
        <fullName evidence="2">Uncharacterized protein</fullName>
    </submittedName>
</protein>
<organism evidence="2 3">
    <name type="scientific">Brugia timori</name>
    <dbReference type="NCBI Taxonomy" id="42155"/>
    <lineage>
        <taxon>Eukaryota</taxon>
        <taxon>Metazoa</taxon>
        <taxon>Ecdysozoa</taxon>
        <taxon>Nematoda</taxon>
        <taxon>Chromadorea</taxon>
        <taxon>Rhabditida</taxon>
        <taxon>Spirurina</taxon>
        <taxon>Spiruromorpha</taxon>
        <taxon>Filarioidea</taxon>
        <taxon>Onchocercidae</taxon>
        <taxon>Brugia</taxon>
    </lineage>
</organism>
<evidence type="ECO:0000313" key="2">
    <source>
        <dbReference type="EMBL" id="VDO08406.1"/>
    </source>
</evidence>
<sequence>MEIRKLVLSRNWNHKCLLYLHYMKDLTYVDDQTMKAMEREGAGRRSVTYKGHFQWPSKNSILTTPERKRSRRSMSFADSGLGSSIFGSPPSKSVTISDTAPMLKTPTRKRSPNTNSPSLQSPLKQVLVF</sequence>
<name>A0A3P7SKF9_9BILA</name>
<feature type="region of interest" description="Disordered" evidence="1">
    <location>
        <begin position="58"/>
        <end position="129"/>
    </location>
</feature>
<evidence type="ECO:0000256" key="1">
    <source>
        <dbReference type="SAM" id="MobiDB-lite"/>
    </source>
</evidence>
<gene>
    <name evidence="2" type="ORF">BTMF_LOCUS703</name>
</gene>
<evidence type="ECO:0000313" key="3">
    <source>
        <dbReference type="Proteomes" id="UP000280834"/>
    </source>
</evidence>
<keyword evidence="3" id="KW-1185">Reference proteome</keyword>
<dbReference type="EMBL" id="UZAG01000438">
    <property type="protein sequence ID" value="VDO08406.1"/>
    <property type="molecule type" value="Genomic_DNA"/>
</dbReference>
<dbReference type="Proteomes" id="UP000280834">
    <property type="component" value="Unassembled WGS sequence"/>
</dbReference>
<dbReference type="AlphaFoldDB" id="A0A3P7SKF9"/>
<reference evidence="2 3" key="1">
    <citation type="submission" date="2018-11" db="EMBL/GenBank/DDBJ databases">
        <authorList>
            <consortium name="Pathogen Informatics"/>
        </authorList>
    </citation>
    <scope>NUCLEOTIDE SEQUENCE [LARGE SCALE GENOMIC DNA]</scope>
</reference>
<proteinExistence type="predicted"/>
<feature type="compositionally biased region" description="Polar residues" evidence="1">
    <location>
        <begin position="81"/>
        <end position="98"/>
    </location>
</feature>
<feature type="compositionally biased region" description="Polar residues" evidence="1">
    <location>
        <begin position="112"/>
        <end position="123"/>
    </location>
</feature>
<accession>A0A3P7SKF9</accession>